<dbReference type="Pfam" id="PF11739">
    <property type="entry name" value="YdbH-like"/>
    <property type="match status" value="1"/>
</dbReference>
<accession>A0ABS5Q3Z9</accession>
<dbReference type="EMBL" id="JADPMV010000002">
    <property type="protein sequence ID" value="MBS7663268.1"/>
    <property type="molecule type" value="Genomic_DNA"/>
</dbReference>
<evidence type="ECO:0000313" key="2">
    <source>
        <dbReference type="Proteomes" id="UP001196601"/>
    </source>
</evidence>
<comment type="caution">
    <text evidence="1">The sequence shown here is derived from an EMBL/GenBank/DDBJ whole genome shotgun (WGS) entry which is preliminary data.</text>
</comment>
<reference evidence="1 2" key="1">
    <citation type="journal article" date="2021" name="Syst. Appl. Microbiol.">
        <title>Pseudomonas lalucatii sp. nov. isolated from Vallgornera, a karstic cave in Mallorca, Western Mediterranean.</title>
        <authorList>
            <person name="Busquets A."/>
            <person name="Mulet M."/>
            <person name="Gomila M."/>
            <person name="Garcia-Valdes E."/>
        </authorList>
    </citation>
    <scope>NUCLEOTIDE SEQUENCE [LARGE SCALE GENOMIC DNA]</scope>
    <source>
        <strain evidence="1 2">R1b54</strain>
    </source>
</reference>
<dbReference type="InterPro" id="IPR021730">
    <property type="entry name" value="YdbH"/>
</dbReference>
<name>A0ABS5Q3Z9_9PSED</name>
<gene>
    <name evidence="1" type="ORF">I0D00_15160</name>
</gene>
<dbReference type="RefSeq" id="WP_213640670.1">
    <property type="nucleotide sequence ID" value="NZ_JADPMV010000002.1"/>
</dbReference>
<dbReference type="Proteomes" id="UP001196601">
    <property type="component" value="Unassembled WGS sequence"/>
</dbReference>
<evidence type="ECO:0000313" key="1">
    <source>
        <dbReference type="EMBL" id="MBS7663268.1"/>
    </source>
</evidence>
<proteinExistence type="predicted"/>
<protein>
    <submittedName>
        <fullName evidence="1">YdbH domain-containing protein</fullName>
    </submittedName>
</protein>
<organism evidence="1 2">
    <name type="scientific">Pseudomonas lalucatii</name>
    <dbReference type="NCBI Taxonomy" id="1424203"/>
    <lineage>
        <taxon>Bacteria</taxon>
        <taxon>Pseudomonadati</taxon>
        <taxon>Pseudomonadota</taxon>
        <taxon>Gammaproteobacteria</taxon>
        <taxon>Pseudomonadales</taxon>
        <taxon>Pseudomonadaceae</taxon>
        <taxon>Pseudomonas</taxon>
    </lineage>
</organism>
<keyword evidence="2" id="KW-1185">Reference proteome</keyword>
<sequence>MLSRRLWLPITCLLLVLTLLAGYGYAAWLRLLERQHIHRLDWQSPGLGRDGLHLGHLELLQQGPAGELHLQVERLHLGWDQLGIAPPFWQQIEAERLSVSWHPAAEPSSPDPAVPELRRLTAALSVVPHSLRIDRFSAELPCARGRCTLHGDALRLARERSALALHFNIREAGKRLAWSARLRNPADELALQLALAVDDHPQLELNSSLQANAEGLLWRGELSAPALSEAATLRDWLAAWGLPPGTQLPSPPDNARLSARWRVQLPPGELTADRLRQASGRVEGSGSLPEPWRLPGIGRLQGDVSLAARSLQGRWSIEQLAADLDLQEPLGDWQRRLPQALRSDSLRLRIAAGTPLDELPNGLAGRALPLALELRGRGPSPFELRATLALANAPPWALQLTDARLAASTPQLAMAGWAARQLDARLNFDAYLDERRLNVQLQPGSRLQIGTLSGHDLSLEGLDAGLAGLQLRTQLLGGAVQGWQLEGPGTLSSRRLSQPALKPQGWQWRGRVQASAARLESEGLITAESDLNLPLQLHYDGDRGLHAHAQLPELFLRAGNPLAKTLAAWPALLELSKGRLSARASLDLAPGAAPDIRLDLSGKGLAGLYDRTALGGLDAQAQVRVAHGELQVELTELRLAEADPGIPLGPLHLRGRYRAPLAQTDQGQLQLFQADSELLGGSLHIPPGQWSLKQDSLLLPLQLRGLRLERLFTLYPAEGLAGSGVLDGQLPLTLGPDGLRIAQGQLAARAPGGRLQFRSERMQALGRSNPAMQLVTQSLEDFRFTTLRSRVDYDPQGKLLLAMRLEGQNPAIEQGRPIHFNINLEEDIPTLLASLQLTDKVNEIIRRRVQQRILERRAATAPKEP</sequence>